<dbReference type="PIRSF" id="PIRSF017082">
    <property type="entry name" value="YflP"/>
    <property type="match status" value="1"/>
</dbReference>
<accession>A0A4R2L9X6</accession>
<dbReference type="SUPFAM" id="SSF53850">
    <property type="entry name" value="Periplasmic binding protein-like II"/>
    <property type="match status" value="1"/>
</dbReference>
<keyword evidence="3" id="KW-0675">Receptor</keyword>
<name>A0A4R2L9X6_9GAMM</name>
<dbReference type="InterPro" id="IPR005064">
    <property type="entry name" value="BUG"/>
</dbReference>
<dbReference type="RefSeq" id="WP_165904175.1">
    <property type="nucleotide sequence ID" value="NZ_SLWY01000019.1"/>
</dbReference>
<organism evidence="3 4">
    <name type="scientific">Plasticicumulans lactativorans</name>
    <dbReference type="NCBI Taxonomy" id="1133106"/>
    <lineage>
        <taxon>Bacteria</taxon>
        <taxon>Pseudomonadati</taxon>
        <taxon>Pseudomonadota</taxon>
        <taxon>Gammaproteobacteria</taxon>
        <taxon>Candidatus Competibacteraceae</taxon>
        <taxon>Plasticicumulans</taxon>
    </lineage>
</organism>
<evidence type="ECO:0000313" key="4">
    <source>
        <dbReference type="Proteomes" id="UP000295765"/>
    </source>
</evidence>
<comment type="similarity">
    <text evidence="1">Belongs to the UPF0065 (bug) family.</text>
</comment>
<gene>
    <name evidence="3" type="ORF">EV699_11934</name>
</gene>
<dbReference type="CDD" id="cd07012">
    <property type="entry name" value="PBP2_Bug_TTT"/>
    <property type="match status" value="1"/>
</dbReference>
<dbReference type="Pfam" id="PF03401">
    <property type="entry name" value="TctC"/>
    <property type="match status" value="1"/>
</dbReference>
<reference evidence="3 4" key="1">
    <citation type="submission" date="2019-03" db="EMBL/GenBank/DDBJ databases">
        <title>Genomic Encyclopedia of Type Strains, Phase IV (KMG-IV): sequencing the most valuable type-strain genomes for metagenomic binning, comparative biology and taxonomic classification.</title>
        <authorList>
            <person name="Goeker M."/>
        </authorList>
    </citation>
    <scope>NUCLEOTIDE SEQUENCE [LARGE SCALE GENOMIC DNA]</scope>
    <source>
        <strain evidence="3 4">DSM 25287</strain>
    </source>
</reference>
<sequence>MKRLLGLLLSLGLAMGAALADGYPGKPVSLIVPLPAGGPTDAAARIIAEALARALGQPFVVINRPGAEGAIGARAAATAAADGYTLLFGVASLVALPLLQEPPPLDVARDLSPVATIGRFPFVLSVHPAVPATDVAAFVAFARSREEPLMYAASTAGEELAAAEFRRATGVRLTRVPYKGSAQAIPDLLAGRVQVMFGPVASVLPHARDGRLRLLAALTPARIPALPELPTLAEAGIADVTVPSWQAVFAPAGTPQPIVARLAAAIDTALSSAEVRAQLDRLMLQPETSSPQALARRIDEDGRIWQRFARDDMRAAP</sequence>
<dbReference type="Gene3D" id="3.40.190.150">
    <property type="entry name" value="Bordetella uptake gene, domain 1"/>
    <property type="match status" value="1"/>
</dbReference>
<dbReference type="Proteomes" id="UP000295765">
    <property type="component" value="Unassembled WGS sequence"/>
</dbReference>
<dbReference type="Gene3D" id="3.40.190.10">
    <property type="entry name" value="Periplasmic binding protein-like II"/>
    <property type="match status" value="1"/>
</dbReference>
<dbReference type="AlphaFoldDB" id="A0A4R2L9X6"/>
<evidence type="ECO:0000256" key="2">
    <source>
        <dbReference type="SAM" id="SignalP"/>
    </source>
</evidence>
<protein>
    <submittedName>
        <fullName evidence="3">Tripartite-type tricarboxylate transporter receptor subunit TctC</fullName>
    </submittedName>
</protein>
<dbReference type="InterPro" id="IPR042100">
    <property type="entry name" value="Bug_dom1"/>
</dbReference>
<keyword evidence="4" id="KW-1185">Reference proteome</keyword>
<dbReference type="PANTHER" id="PTHR42928:SF5">
    <property type="entry name" value="BLR1237 PROTEIN"/>
    <property type="match status" value="1"/>
</dbReference>
<keyword evidence="2" id="KW-0732">Signal</keyword>
<evidence type="ECO:0000313" key="3">
    <source>
        <dbReference type="EMBL" id="TCO79578.1"/>
    </source>
</evidence>
<proteinExistence type="inferred from homology"/>
<feature type="chain" id="PRO_5020398128" evidence="2">
    <location>
        <begin position="21"/>
        <end position="317"/>
    </location>
</feature>
<feature type="signal peptide" evidence="2">
    <location>
        <begin position="1"/>
        <end position="20"/>
    </location>
</feature>
<dbReference type="PANTHER" id="PTHR42928">
    <property type="entry name" value="TRICARBOXYLATE-BINDING PROTEIN"/>
    <property type="match status" value="1"/>
</dbReference>
<dbReference type="EMBL" id="SLWY01000019">
    <property type="protein sequence ID" value="TCO79578.1"/>
    <property type="molecule type" value="Genomic_DNA"/>
</dbReference>
<evidence type="ECO:0000256" key="1">
    <source>
        <dbReference type="ARBA" id="ARBA00006987"/>
    </source>
</evidence>
<comment type="caution">
    <text evidence="3">The sequence shown here is derived from an EMBL/GenBank/DDBJ whole genome shotgun (WGS) entry which is preliminary data.</text>
</comment>